<dbReference type="Gene3D" id="3.20.20.370">
    <property type="entry name" value="Glycoside hydrolase/deacetylase"/>
    <property type="match status" value="1"/>
</dbReference>
<accession>A0A212QNY2</accession>
<evidence type="ECO:0000313" key="2">
    <source>
        <dbReference type="EMBL" id="SNB61166.1"/>
    </source>
</evidence>
<dbReference type="PANTHER" id="PTHR30105:SF2">
    <property type="entry name" value="DIVERGENT POLYSACCHARIDE DEACETYLASE SUPERFAMILY"/>
    <property type="match status" value="1"/>
</dbReference>
<dbReference type="InterPro" id="IPR011330">
    <property type="entry name" value="Glyco_hydro/deAcase_b/a-brl"/>
</dbReference>
<proteinExistence type="predicted"/>
<reference evidence="2 3" key="1">
    <citation type="submission" date="2017-06" db="EMBL/GenBank/DDBJ databases">
        <authorList>
            <person name="Kim H.J."/>
            <person name="Triplett B.A."/>
        </authorList>
    </citation>
    <scope>NUCLEOTIDE SEQUENCE [LARGE SCALE GENOMIC DNA]</scope>
    <source>
        <strain evidence="2 3">B29T1</strain>
    </source>
</reference>
<evidence type="ECO:0000313" key="3">
    <source>
        <dbReference type="Proteomes" id="UP000197065"/>
    </source>
</evidence>
<dbReference type="InterPro" id="IPR006837">
    <property type="entry name" value="Divergent_DAC"/>
</dbReference>
<dbReference type="EMBL" id="FYEH01000002">
    <property type="protein sequence ID" value="SNB61166.1"/>
    <property type="molecule type" value="Genomic_DNA"/>
</dbReference>
<feature type="region of interest" description="Disordered" evidence="1">
    <location>
        <begin position="72"/>
        <end position="147"/>
    </location>
</feature>
<feature type="compositionally biased region" description="Basic residues" evidence="1">
    <location>
        <begin position="9"/>
        <end position="23"/>
    </location>
</feature>
<dbReference type="SUPFAM" id="SSF88713">
    <property type="entry name" value="Glycoside hydrolase/deacetylase"/>
    <property type="match status" value="1"/>
</dbReference>
<dbReference type="Pfam" id="PF04748">
    <property type="entry name" value="Polysacc_deac_2"/>
    <property type="match status" value="1"/>
</dbReference>
<gene>
    <name evidence="2" type="ORF">SAMN07250955_102133</name>
</gene>
<dbReference type="GO" id="GO:0005975">
    <property type="term" value="P:carbohydrate metabolic process"/>
    <property type="evidence" value="ECO:0007669"/>
    <property type="project" value="InterPro"/>
</dbReference>
<dbReference type="CDD" id="cd10936">
    <property type="entry name" value="CE4_DAC2"/>
    <property type="match status" value="1"/>
</dbReference>
<feature type="region of interest" description="Disordered" evidence="1">
    <location>
        <begin position="1"/>
        <end position="23"/>
    </location>
</feature>
<dbReference type="Proteomes" id="UP000197065">
    <property type="component" value="Unassembled WGS sequence"/>
</dbReference>
<keyword evidence="3" id="KW-1185">Reference proteome</keyword>
<protein>
    <recommendedName>
        <fullName evidence="4">Divergent polysaccharide deacetylase</fullName>
    </recommendedName>
</protein>
<evidence type="ECO:0000256" key="1">
    <source>
        <dbReference type="SAM" id="MobiDB-lite"/>
    </source>
</evidence>
<name>A0A212QNY2_9PROT</name>
<dbReference type="OrthoDB" id="9784811at2"/>
<evidence type="ECO:0008006" key="4">
    <source>
        <dbReference type="Google" id="ProtNLM"/>
    </source>
</evidence>
<dbReference type="PANTHER" id="PTHR30105">
    <property type="entry name" value="UNCHARACTERIZED YIBQ-RELATED"/>
    <property type="match status" value="1"/>
</dbReference>
<organism evidence="2 3">
    <name type="scientific">Arboricoccus pini</name>
    <dbReference type="NCBI Taxonomy" id="1963835"/>
    <lineage>
        <taxon>Bacteria</taxon>
        <taxon>Pseudomonadati</taxon>
        <taxon>Pseudomonadota</taxon>
        <taxon>Alphaproteobacteria</taxon>
        <taxon>Geminicoccales</taxon>
        <taxon>Geminicoccaceae</taxon>
        <taxon>Arboricoccus</taxon>
    </lineage>
</organism>
<sequence>MAVKGGRPANRKRKSGSRSRRPARRKAWLSLLAAFDWRRLAIVAVALLVVGGGLYGTYHWVAGHAERALRDAATARTEPLPSLRQAAPGPATRQMEEQPPAEPPTQARTVPEQPAAPLAEPKPRPDVTTAALPPVAPSDNPETRQSQARKPVIAIIIDDVGLDIPAARRVIRLPAPVTLAFLPYGKETAKLAGDARAAGHAVFVHLQMEPEGKADPGPKALLSSLSDEELRARTAWALGRVPGAVGANNHMGSRLTANAHAMRIVLGELDRRQMAFVDSKTSAASVAEASALSMGMPTTARDVFLDNQQSASAIMAQLDETWRIAQRRGSALAIGHPHPATLAALETWLKTMRGQAIFVSATDLIDVRRCQHAKAGDAAMACAEAERVAAASGQR</sequence>
<dbReference type="AlphaFoldDB" id="A0A212QNY2"/>